<dbReference type="InterPro" id="IPR029063">
    <property type="entry name" value="SAM-dependent_MTases_sf"/>
</dbReference>
<comment type="caution">
    <text evidence="1">The sequence shown here is derived from an EMBL/GenBank/DDBJ whole genome shotgun (WGS) entry which is preliminary data.</text>
</comment>
<dbReference type="Proteomes" id="UP000782312">
    <property type="component" value="Unassembled WGS sequence"/>
</dbReference>
<evidence type="ECO:0000313" key="2">
    <source>
        <dbReference type="Proteomes" id="UP000782312"/>
    </source>
</evidence>
<dbReference type="SUPFAM" id="SSF53335">
    <property type="entry name" value="S-adenosyl-L-methionine-dependent methyltransferases"/>
    <property type="match status" value="1"/>
</dbReference>
<protein>
    <submittedName>
        <fullName evidence="1">Class I SAM-dependent methyltransferase</fullName>
    </submittedName>
</protein>
<dbReference type="Gene3D" id="3.40.50.150">
    <property type="entry name" value="Vaccinia Virus protein VP39"/>
    <property type="match status" value="1"/>
</dbReference>
<dbReference type="EMBL" id="JACPUR010000033">
    <property type="protein sequence ID" value="MBI3128598.1"/>
    <property type="molecule type" value="Genomic_DNA"/>
</dbReference>
<organism evidence="1 2">
    <name type="scientific">Tectimicrobiota bacterium</name>
    <dbReference type="NCBI Taxonomy" id="2528274"/>
    <lineage>
        <taxon>Bacteria</taxon>
        <taxon>Pseudomonadati</taxon>
        <taxon>Nitrospinota/Tectimicrobiota group</taxon>
        <taxon>Candidatus Tectimicrobiota</taxon>
    </lineage>
</organism>
<keyword evidence="1" id="KW-0808">Transferase</keyword>
<dbReference type="GO" id="GO:0008168">
    <property type="term" value="F:methyltransferase activity"/>
    <property type="evidence" value="ECO:0007669"/>
    <property type="project" value="UniProtKB-KW"/>
</dbReference>
<evidence type="ECO:0000313" key="1">
    <source>
        <dbReference type="EMBL" id="MBI3128598.1"/>
    </source>
</evidence>
<dbReference type="AlphaFoldDB" id="A0A932I1X5"/>
<accession>A0A932I1X5</accession>
<dbReference type="GO" id="GO:0032259">
    <property type="term" value="P:methylation"/>
    <property type="evidence" value="ECO:0007669"/>
    <property type="project" value="UniProtKB-KW"/>
</dbReference>
<proteinExistence type="predicted"/>
<keyword evidence="1" id="KW-0489">Methyltransferase</keyword>
<sequence>MSIQLGTIDFLATQLLPHVKRRGSVVSLSRVSIFSPPAAVKRYLEASGFHAWLDRVQWEGHRGRLTTRDLFLAFGFERYDDIDIDAEEGCTITHDLNRPVPAELHGRYDLVLEMGTLEHIFDIRAVFESVIRMLKVGGVAFHFSPVDWFNHGFYNFSFTLFNDVYRVNGFDDMAFYIVAFPTQWETNQEIKFKQVDFTPQQMLLPPPPDKHLYMVSCIARKARELPSFQVPIQAVYDPALRLNTALRPRGGPPPQAAP</sequence>
<gene>
    <name evidence="1" type="ORF">HYZ11_13420</name>
</gene>
<reference evidence="1" key="1">
    <citation type="submission" date="2020-07" db="EMBL/GenBank/DDBJ databases">
        <title>Huge and variable diversity of episymbiotic CPR bacteria and DPANN archaea in groundwater ecosystems.</title>
        <authorList>
            <person name="He C.Y."/>
            <person name="Keren R."/>
            <person name="Whittaker M."/>
            <person name="Farag I.F."/>
            <person name="Doudna J."/>
            <person name="Cate J.H.D."/>
            <person name="Banfield J.F."/>
        </authorList>
    </citation>
    <scope>NUCLEOTIDE SEQUENCE</scope>
    <source>
        <strain evidence="1">NC_groundwater_763_Ag_S-0.2um_68_21</strain>
    </source>
</reference>
<name>A0A932I1X5_UNCTE</name>